<keyword evidence="10" id="KW-1185">Reference proteome</keyword>
<dbReference type="InterPro" id="IPR038665">
    <property type="entry name" value="Voltage-dep_anion_channel_sf"/>
</dbReference>
<dbReference type="GO" id="GO:0005886">
    <property type="term" value="C:plasma membrane"/>
    <property type="evidence" value="ECO:0007669"/>
    <property type="project" value="UniProtKB-SubCell"/>
</dbReference>
<evidence type="ECO:0000256" key="1">
    <source>
        <dbReference type="ARBA" id="ARBA00004651"/>
    </source>
</evidence>
<feature type="transmembrane region" description="Helical" evidence="8">
    <location>
        <begin position="49"/>
        <end position="71"/>
    </location>
</feature>
<dbReference type="RefSeq" id="WP_176634593.1">
    <property type="nucleotide sequence ID" value="NZ_JAAMFM010000009.1"/>
</dbReference>
<evidence type="ECO:0000256" key="7">
    <source>
        <dbReference type="ARBA" id="ARBA00023136"/>
    </source>
</evidence>
<keyword evidence="4" id="KW-1003">Cell membrane</keyword>
<dbReference type="CDD" id="cd09319">
    <property type="entry name" value="TDT_like_1"/>
    <property type="match status" value="1"/>
</dbReference>
<dbReference type="PANTHER" id="PTHR31686">
    <property type="match status" value="1"/>
</dbReference>
<keyword evidence="6 8" id="KW-1133">Transmembrane helix</keyword>
<dbReference type="EMBL" id="JAAMFM010000009">
    <property type="protein sequence ID" value="NVM94860.1"/>
    <property type="molecule type" value="Genomic_DNA"/>
</dbReference>
<feature type="transmembrane region" description="Helical" evidence="8">
    <location>
        <begin position="117"/>
        <end position="138"/>
    </location>
</feature>
<feature type="transmembrane region" description="Helical" evidence="8">
    <location>
        <begin position="225"/>
        <end position="245"/>
    </location>
</feature>
<feature type="transmembrane region" description="Helical" evidence="8">
    <location>
        <begin position="265"/>
        <end position="284"/>
    </location>
</feature>
<evidence type="ECO:0000256" key="6">
    <source>
        <dbReference type="ARBA" id="ARBA00022989"/>
    </source>
</evidence>
<evidence type="ECO:0000256" key="3">
    <source>
        <dbReference type="ARBA" id="ARBA00022448"/>
    </source>
</evidence>
<dbReference type="GO" id="GO:0000319">
    <property type="term" value="F:sulfite transmembrane transporter activity"/>
    <property type="evidence" value="ECO:0007669"/>
    <property type="project" value="TreeGrafter"/>
</dbReference>
<proteinExistence type="inferred from homology"/>
<reference evidence="9 10" key="1">
    <citation type="submission" date="2020-02" db="EMBL/GenBank/DDBJ databases">
        <title>Genome sequence of strain AETb3-4.</title>
        <authorList>
            <person name="Gao J."/>
            <person name="Zhang X."/>
        </authorList>
    </citation>
    <scope>NUCLEOTIDE SEQUENCE [LARGE SCALE GENOMIC DNA]</scope>
    <source>
        <strain evidence="9 10">AETb3-4</strain>
    </source>
</reference>
<feature type="transmembrane region" description="Helical" evidence="8">
    <location>
        <begin position="159"/>
        <end position="179"/>
    </location>
</feature>
<dbReference type="InterPro" id="IPR004695">
    <property type="entry name" value="SLAC1/Mae1/Ssu1/TehA"/>
</dbReference>
<sequence length="363" mass="38153">MSGAASGTAPGTGPLSLMRVWWRSQPPAAFAFVMATGIVSAALTDAGVAAAGLALLWLAAAALVLLTVGLAGRLCVGRSAAVAAFRNPHSGFGYLTMVAAMNVVGAGFHGSHPAVTWTLGIISFALWLFLAYGIPLSMMLRTEMGESAVPRLLPVDGTWFLWVVSTQSLSVASATLAGGDQTKRLLSDAAVAFWGIGIMLYLTLTTLVILRLLTGGENRGGIVPTNWIFMGATAITVLAGSMILHLPAGVPVLELAAPTVGGLSYLLWAFGLWWVPLLVAFGVWRHIIRREPLKYATALWSIVFPLGMFAVATYHFGNENGMPLVALLGLWANWIAVSAWILVAAGMAAAAVAFLRRKEPVAD</sequence>
<evidence type="ECO:0000256" key="2">
    <source>
        <dbReference type="ARBA" id="ARBA00008566"/>
    </source>
</evidence>
<accession>A0A7Y7IGY2</accession>
<name>A0A7Y7IGY2_9MICC</name>
<feature type="transmembrane region" description="Helical" evidence="8">
    <location>
        <begin position="92"/>
        <end position="111"/>
    </location>
</feature>
<dbReference type="InterPro" id="IPR051629">
    <property type="entry name" value="Sulfite_efflux_TDT"/>
</dbReference>
<dbReference type="AlphaFoldDB" id="A0A7Y7IGY2"/>
<evidence type="ECO:0000313" key="10">
    <source>
        <dbReference type="Proteomes" id="UP000543556"/>
    </source>
</evidence>
<feature type="transmembrane region" description="Helical" evidence="8">
    <location>
        <begin position="328"/>
        <end position="355"/>
    </location>
</feature>
<comment type="caution">
    <text evidence="9">The sequence shown here is derived from an EMBL/GenBank/DDBJ whole genome shotgun (WGS) entry which is preliminary data.</text>
</comment>
<dbReference type="PANTHER" id="PTHR31686:SF1">
    <property type="entry name" value="SULFITE EFFLUX PUMP SSU1"/>
    <property type="match status" value="1"/>
</dbReference>
<comment type="subcellular location">
    <subcellularLocation>
        <location evidence="1">Cell membrane</location>
        <topology evidence="1">Multi-pass membrane protein</topology>
    </subcellularLocation>
</comment>
<dbReference type="Proteomes" id="UP000543556">
    <property type="component" value="Unassembled WGS sequence"/>
</dbReference>
<evidence type="ECO:0000256" key="5">
    <source>
        <dbReference type="ARBA" id="ARBA00022692"/>
    </source>
</evidence>
<dbReference type="Gene3D" id="1.50.10.150">
    <property type="entry name" value="Voltage-dependent anion channel"/>
    <property type="match status" value="1"/>
</dbReference>
<feature type="transmembrane region" description="Helical" evidence="8">
    <location>
        <begin position="26"/>
        <end position="43"/>
    </location>
</feature>
<keyword evidence="3" id="KW-0813">Transport</keyword>
<evidence type="ECO:0000313" key="9">
    <source>
        <dbReference type="EMBL" id="NVM94860.1"/>
    </source>
</evidence>
<protein>
    <submittedName>
        <fullName evidence="9">Tellurite resistance protein permease</fullName>
    </submittedName>
</protein>
<keyword evidence="5 8" id="KW-0812">Transmembrane</keyword>
<organism evidence="9 10">
    <name type="scientific">Arthrobacter wenxiniae</name>
    <dbReference type="NCBI Taxonomy" id="2713570"/>
    <lineage>
        <taxon>Bacteria</taxon>
        <taxon>Bacillati</taxon>
        <taxon>Actinomycetota</taxon>
        <taxon>Actinomycetes</taxon>
        <taxon>Micrococcales</taxon>
        <taxon>Micrococcaceae</taxon>
        <taxon>Arthrobacter</taxon>
    </lineage>
</organism>
<feature type="transmembrane region" description="Helical" evidence="8">
    <location>
        <begin position="296"/>
        <end position="316"/>
    </location>
</feature>
<comment type="similarity">
    <text evidence="2">Belongs to the tellurite-resistance/dicarboxylate transporter (TDT) family.</text>
</comment>
<evidence type="ECO:0000256" key="4">
    <source>
        <dbReference type="ARBA" id="ARBA00022475"/>
    </source>
</evidence>
<keyword evidence="7 8" id="KW-0472">Membrane</keyword>
<dbReference type="Pfam" id="PF03595">
    <property type="entry name" value="SLAC1"/>
    <property type="match status" value="1"/>
</dbReference>
<evidence type="ECO:0000256" key="8">
    <source>
        <dbReference type="SAM" id="Phobius"/>
    </source>
</evidence>
<feature type="transmembrane region" description="Helical" evidence="8">
    <location>
        <begin position="191"/>
        <end position="213"/>
    </location>
</feature>
<gene>
    <name evidence="9" type="ORF">G6034_08045</name>
</gene>